<protein>
    <submittedName>
        <fullName evidence="1">Uncharacterized protein</fullName>
    </submittedName>
</protein>
<evidence type="ECO:0000313" key="1">
    <source>
        <dbReference type="EMBL" id="RGV40558.1"/>
    </source>
</evidence>
<comment type="caution">
    <text evidence="1">The sequence shown here is derived from an EMBL/GenBank/DDBJ whole genome shotgun (WGS) entry which is preliminary data.</text>
</comment>
<dbReference type="AlphaFoldDB" id="A0A412XBH4"/>
<dbReference type="Proteomes" id="UP000285343">
    <property type="component" value="Unassembled WGS sequence"/>
</dbReference>
<sequence length="61" mass="7153">MFFSVFFHVYIIYGEFYQFNLSSCIRQQNSLTAQFVSFSLANLANIFYPPPIFTIINLCLL</sequence>
<evidence type="ECO:0000313" key="2">
    <source>
        <dbReference type="Proteomes" id="UP000285343"/>
    </source>
</evidence>
<gene>
    <name evidence="1" type="ORF">DWW14_14915</name>
</gene>
<organism evidence="1 2">
    <name type="scientific">Bacteroides uniformis</name>
    <dbReference type="NCBI Taxonomy" id="820"/>
    <lineage>
        <taxon>Bacteria</taxon>
        <taxon>Pseudomonadati</taxon>
        <taxon>Bacteroidota</taxon>
        <taxon>Bacteroidia</taxon>
        <taxon>Bacteroidales</taxon>
        <taxon>Bacteroidaceae</taxon>
        <taxon>Bacteroides</taxon>
    </lineage>
</organism>
<accession>A0A412XBH4</accession>
<proteinExistence type="predicted"/>
<reference evidence="1 2" key="1">
    <citation type="submission" date="2018-08" db="EMBL/GenBank/DDBJ databases">
        <title>A genome reference for cultivated species of the human gut microbiota.</title>
        <authorList>
            <person name="Zou Y."/>
            <person name="Xue W."/>
            <person name="Luo G."/>
        </authorList>
    </citation>
    <scope>NUCLEOTIDE SEQUENCE [LARGE SCALE GENOMIC DNA]</scope>
    <source>
        <strain evidence="1 2">AF14-42</strain>
    </source>
</reference>
<name>A0A412XBH4_BACUN</name>
<dbReference type="EMBL" id="QRZC01000021">
    <property type="protein sequence ID" value="RGV40558.1"/>
    <property type="molecule type" value="Genomic_DNA"/>
</dbReference>